<evidence type="ECO:0000256" key="1">
    <source>
        <dbReference type="ARBA" id="ARBA00022475"/>
    </source>
</evidence>
<dbReference type="Pfam" id="PF12848">
    <property type="entry name" value="ABC_tran_Xtn"/>
    <property type="match status" value="1"/>
</dbReference>
<dbReference type="PANTHER" id="PTHR19211:SF14">
    <property type="entry name" value="ATP-BINDING CASSETTE SUB-FAMILY F MEMBER 1"/>
    <property type="match status" value="1"/>
</dbReference>
<dbReference type="InterPro" id="IPR027417">
    <property type="entry name" value="P-loop_NTPase"/>
</dbReference>
<dbReference type="FunFam" id="3.40.50.300:FF:002053">
    <property type="entry name" value="ABC transporter ATP-binding protein"/>
    <property type="match status" value="1"/>
</dbReference>
<keyword evidence="3" id="KW-0547">Nucleotide-binding</keyword>
<evidence type="ECO:0000256" key="6">
    <source>
        <dbReference type="ARBA" id="ARBA00069073"/>
    </source>
</evidence>
<dbReference type="PANTHER" id="PTHR19211">
    <property type="entry name" value="ATP-BINDING TRANSPORT PROTEIN-RELATED"/>
    <property type="match status" value="1"/>
</dbReference>
<protein>
    <recommendedName>
        <fullName evidence="6">Probable ATP-binding protein YheS</fullName>
    </recommendedName>
</protein>
<gene>
    <name evidence="8" type="ORF">SFSGTM_20880</name>
</gene>
<dbReference type="AlphaFoldDB" id="A0A809SI37"/>
<dbReference type="Gene3D" id="1.10.287.380">
    <property type="entry name" value="Valyl-tRNA synthetase, C-terminal domain"/>
    <property type="match status" value="1"/>
</dbReference>
<evidence type="ECO:0000313" key="9">
    <source>
        <dbReference type="Proteomes" id="UP000463939"/>
    </source>
</evidence>
<dbReference type="CDD" id="cd03221">
    <property type="entry name" value="ABCF_EF-3"/>
    <property type="match status" value="2"/>
</dbReference>
<evidence type="ECO:0000256" key="4">
    <source>
        <dbReference type="ARBA" id="ARBA00022840"/>
    </source>
</evidence>
<evidence type="ECO:0000256" key="3">
    <source>
        <dbReference type="ARBA" id="ARBA00022741"/>
    </source>
</evidence>
<keyword evidence="1" id="KW-0472">Membrane</keyword>
<reference evidence="9" key="1">
    <citation type="submission" date="2019-11" db="EMBL/GenBank/DDBJ databases">
        <title>Isolation and characterization of a novel species in the genus Sulfuriferula.</title>
        <authorList>
            <person name="Mochizuki J."/>
            <person name="Kojima H."/>
            <person name="Fukui M."/>
        </authorList>
    </citation>
    <scope>NUCLEOTIDE SEQUENCE [LARGE SCALE GENOMIC DNA]</scope>
    <source>
        <strain evidence="9">SGTM</strain>
    </source>
</reference>
<dbReference type="Pfam" id="PF16326">
    <property type="entry name" value="ABC_tran_CTD"/>
    <property type="match status" value="1"/>
</dbReference>
<feature type="domain" description="ABC transporter" evidence="7">
    <location>
        <begin position="313"/>
        <end position="527"/>
    </location>
</feature>
<dbReference type="InterPro" id="IPR037118">
    <property type="entry name" value="Val-tRNA_synth_C_sf"/>
</dbReference>
<evidence type="ECO:0000256" key="2">
    <source>
        <dbReference type="ARBA" id="ARBA00022737"/>
    </source>
</evidence>
<dbReference type="SUPFAM" id="SSF52540">
    <property type="entry name" value="P-loop containing nucleoside triphosphate hydrolases"/>
    <property type="match status" value="2"/>
</dbReference>
<dbReference type="Pfam" id="PF00005">
    <property type="entry name" value="ABC_tran"/>
    <property type="match status" value="2"/>
</dbReference>
<dbReference type="GO" id="GO:0016887">
    <property type="term" value="F:ATP hydrolysis activity"/>
    <property type="evidence" value="ECO:0007669"/>
    <property type="project" value="InterPro"/>
</dbReference>
<dbReference type="FunFam" id="3.40.50.300:FF:000011">
    <property type="entry name" value="Putative ABC transporter ATP-binding component"/>
    <property type="match status" value="1"/>
</dbReference>
<dbReference type="GO" id="GO:0005524">
    <property type="term" value="F:ATP binding"/>
    <property type="evidence" value="ECO:0007669"/>
    <property type="project" value="UniProtKB-KW"/>
</dbReference>
<dbReference type="EMBL" id="AP021881">
    <property type="protein sequence ID" value="BBP01380.1"/>
    <property type="molecule type" value="Genomic_DNA"/>
</dbReference>
<dbReference type="Proteomes" id="UP000463939">
    <property type="component" value="Chromosome"/>
</dbReference>
<keyword evidence="4 8" id="KW-0067">ATP-binding</keyword>
<organism evidence="8 9">
    <name type="scientific">Sulfuriferula nivalis</name>
    <dbReference type="NCBI Taxonomy" id="2675298"/>
    <lineage>
        <taxon>Bacteria</taxon>
        <taxon>Pseudomonadati</taxon>
        <taxon>Pseudomonadota</taxon>
        <taxon>Betaproteobacteria</taxon>
        <taxon>Nitrosomonadales</taxon>
        <taxon>Sulfuricellaceae</taxon>
        <taxon>Sulfuriferula</taxon>
    </lineage>
</organism>
<name>A0A809SI37_9PROT</name>
<evidence type="ECO:0000259" key="7">
    <source>
        <dbReference type="PROSITE" id="PS50893"/>
    </source>
</evidence>
<proteinExistence type="inferred from homology"/>
<dbReference type="InterPro" id="IPR017871">
    <property type="entry name" value="ABC_transporter-like_CS"/>
</dbReference>
<keyword evidence="2" id="KW-0677">Repeat</keyword>
<keyword evidence="1" id="KW-1003">Cell membrane</keyword>
<dbReference type="InterPro" id="IPR050611">
    <property type="entry name" value="ABCF"/>
</dbReference>
<dbReference type="PROSITE" id="PS00211">
    <property type="entry name" value="ABC_TRANSPORTER_1"/>
    <property type="match status" value="2"/>
</dbReference>
<evidence type="ECO:0000256" key="5">
    <source>
        <dbReference type="ARBA" id="ARBA00061571"/>
    </source>
</evidence>
<dbReference type="InterPro" id="IPR003593">
    <property type="entry name" value="AAA+_ATPase"/>
</dbReference>
<dbReference type="InterPro" id="IPR032781">
    <property type="entry name" value="ABC_tran_Xtn"/>
</dbReference>
<comment type="similarity">
    <text evidence="5">Belongs to the ABC transporter superfamily. ABCF family. YheS subfamily.</text>
</comment>
<dbReference type="InterPro" id="IPR032524">
    <property type="entry name" value="ABC_tran_C"/>
</dbReference>
<keyword evidence="9" id="KW-1185">Reference proteome</keyword>
<evidence type="ECO:0000313" key="8">
    <source>
        <dbReference type="EMBL" id="BBP01380.1"/>
    </source>
</evidence>
<dbReference type="GO" id="GO:0003677">
    <property type="term" value="F:DNA binding"/>
    <property type="evidence" value="ECO:0007669"/>
    <property type="project" value="InterPro"/>
</dbReference>
<dbReference type="RefSeq" id="WP_162085166.1">
    <property type="nucleotide sequence ID" value="NZ_AP021881.1"/>
</dbReference>
<dbReference type="PROSITE" id="PS50893">
    <property type="entry name" value="ABC_TRANSPORTER_2"/>
    <property type="match status" value="2"/>
</dbReference>
<dbReference type="InterPro" id="IPR003439">
    <property type="entry name" value="ABC_transporter-like_ATP-bd"/>
</dbReference>
<dbReference type="SMART" id="SM00382">
    <property type="entry name" value="AAA"/>
    <property type="match status" value="2"/>
</dbReference>
<dbReference type="KEGG" id="sniv:SFSGTM_20880"/>
<accession>A0A809SI37</accession>
<feature type="domain" description="ABC transporter" evidence="7">
    <location>
        <begin position="2"/>
        <end position="246"/>
    </location>
</feature>
<dbReference type="Gene3D" id="3.40.50.300">
    <property type="entry name" value="P-loop containing nucleotide triphosphate hydrolases"/>
    <property type="match status" value="2"/>
</dbReference>
<sequence length="631" mass="70230">MIRLTNLTLARAAKVLLENVSLSIHPGQKVGLTGANGTGKSSLFALLRGELHAEAGDLNLPETWVVAHVAQDTPALQQAALDFTLDGDTKLRQIEHQLTLAEAANDGHRVGELHAQLSEIDGYSARARAAELLHGLGFTDADLSKPVAAFSGGWRVRLNLSQALMSRSDLLLLDEPTNHLDLDAVIWLEGWLKSYPGTLLLISHDRDFLDAVTSHIAHIEQRGIKLYTGSYSDFERQRAAHLAVQQALFDKQQRDRAHLESFIERFRAKATKARQAQSRIKALARMEDISAAHVDSPFTFSFRVPVSAPDPLLDLRHASVGYGAQPLIANIELTVRSGERIGLLGRNGAGKSTLIKLLANEIALLSGTRTEGKGLAIGYFAQHQLEQLRPEESPLQHMTRLAPDTREQELRDFLGGFDFRGDAATSPCGPFSGGEKSRLALALLIWQRPNLLLLDEPTNHLDLDMRQALNYALQDYQGGIVLVSHDRSLLATTCDRFMIVHDGKAEIFDGDLDDYRDWLNQQRINLAQANPDKIERKQQREQNAQQRQALIAQRRPLVKEIDKLDQQLAKWHTEKASLDAQLADSQLYEPAQRDALQTLLKRQGELSTSIETAEERWLTLNETLETLDADN</sequence>